<protein>
    <submittedName>
        <fullName evidence="1">Uncharacterized protein</fullName>
    </submittedName>
</protein>
<organism evidence="1">
    <name type="scientific">Arundo donax</name>
    <name type="common">Giant reed</name>
    <name type="synonym">Donax arundinaceus</name>
    <dbReference type="NCBI Taxonomy" id="35708"/>
    <lineage>
        <taxon>Eukaryota</taxon>
        <taxon>Viridiplantae</taxon>
        <taxon>Streptophyta</taxon>
        <taxon>Embryophyta</taxon>
        <taxon>Tracheophyta</taxon>
        <taxon>Spermatophyta</taxon>
        <taxon>Magnoliopsida</taxon>
        <taxon>Liliopsida</taxon>
        <taxon>Poales</taxon>
        <taxon>Poaceae</taxon>
        <taxon>PACMAD clade</taxon>
        <taxon>Arundinoideae</taxon>
        <taxon>Arundineae</taxon>
        <taxon>Arundo</taxon>
    </lineage>
</organism>
<evidence type="ECO:0000313" key="1">
    <source>
        <dbReference type="EMBL" id="JAD73769.1"/>
    </source>
</evidence>
<name>A0A0A9CBT9_ARUDO</name>
<reference evidence="1" key="1">
    <citation type="submission" date="2014-09" db="EMBL/GenBank/DDBJ databases">
        <authorList>
            <person name="Magalhaes I.L.F."/>
            <person name="Oliveira U."/>
            <person name="Santos F.R."/>
            <person name="Vidigal T.H.D.A."/>
            <person name="Brescovit A.D."/>
            <person name="Santos A.J."/>
        </authorList>
    </citation>
    <scope>NUCLEOTIDE SEQUENCE</scope>
    <source>
        <tissue evidence="1">Shoot tissue taken approximately 20 cm above the soil surface</tissue>
    </source>
</reference>
<accession>A0A0A9CBT9</accession>
<sequence length="81" mass="8963">MTACCCGSTVKDSDTSGSFVRRSYLMSGCMIHGSMDQSHKDWLFTLFFKKMCVCVWSTNDPIIELPAFSRANKGSNLIGVL</sequence>
<dbReference type="AlphaFoldDB" id="A0A0A9CBT9"/>
<proteinExistence type="predicted"/>
<reference evidence="1" key="2">
    <citation type="journal article" date="2015" name="Data Brief">
        <title>Shoot transcriptome of the giant reed, Arundo donax.</title>
        <authorList>
            <person name="Barrero R.A."/>
            <person name="Guerrero F.D."/>
            <person name="Moolhuijzen P."/>
            <person name="Goolsby J.A."/>
            <person name="Tidwell J."/>
            <person name="Bellgard S.E."/>
            <person name="Bellgard M.I."/>
        </authorList>
    </citation>
    <scope>NUCLEOTIDE SEQUENCE</scope>
    <source>
        <tissue evidence="1">Shoot tissue taken approximately 20 cm above the soil surface</tissue>
    </source>
</reference>
<dbReference type="EMBL" id="GBRH01224126">
    <property type="protein sequence ID" value="JAD73769.1"/>
    <property type="molecule type" value="Transcribed_RNA"/>
</dbReference>